<protein>
    <submittedName>
        <fullName evidence="1">Uncharacterized protein</fullName>
    </submittedName>
</protein>
<evidence type="ECO:0000313" key="2">
    <source>
        <dbReference type="Proteomes" id="UP001153954"/>
    </source>
</evidence>
<keyword evidence="2" id="KW-1185">Reference proteome</keyword>
<comment type="caution">
    <text evidence="1">The sequence shown here is derived from an EMBL/GenBank/DDBJ whole genome shotgun (WGS) entry which is preliminary data.</text>
</comment>
<proteinExistence type="predicted"/>
<accession>A0AAU9U5V6</accession>
<dbReference type="EMBL" id="CAKOGL010000012">
    <property type="protein sequence ID" value="CAH2093105.1"/>
    <property type="molecule type" value="Genomic_DNA"/>
</dbReference>
<dbReference type="AlphaFoldDB" id="A0AAU9U5V6"/>
<sequence length="299" mass="32722">MDHNLDDPLSLENDMGVDFEHSEENVVNQADLVLEQHSGQEETIPMEFEHNEDQAMLMDTGSEEIIVSDLMGDQFSLQEYSVQSDQTTGLTTTVESNQQHIIASQADSMIDLTFQPQMVSTVKQEPVQHKIIAVKTMSPMRTSTTVKRNDATLLTTAPRQVAIAPKPPKLVNSRSYTTSKQLAIAPKPVTLVANRGNSIVKKVSIANVVQGNTKGNTVLAQIGKQLIMVPSNSQKIKLVSSSGNVPRVQYLRADSDQAQLIPTNPNASGSQTKPVVTKLITVQGMKNVYVIANNKFLKT</sequence>
<gene>
    <name evidence="1" type="ORF">EEDITHA_LOCUS8803</name>
</gene>
<name>A0AAU9U5V6_EUPED</name>
<organism evidence="1 2">
    <name type="scientific">Euphydryas editha</name>
    <name type="common">Edith's checkerspot</name>
    <dbReference type="NCBI Taxonomy" id="104508"/>
    <lineage>
        <taxon>Eukaryota</taxon>
        <taxon>Metazoa</taxon>
        <taxon>Ecdysozoa</taxon>
        <taxon>Arthropoda</taxon>
        <taxon>Hexapoda</taxon>
        <taxon>Insecta</taxon>
        <taxon>Pterygota</taxon>
        <taxon>Neoptera</taxon>
        <taxon>Endopterygota</taxon>
        <taxon>Lepidoptera</taxon>
        <taxon>Glossata</taxon>
        <taxon>Ditrysia</taxon>
        <taxon>Papilionoidea</taxon>
        <taxon>Nymphalidae</taxon>
        <taxon>Nymphalinae</taxon>
        <taxon>Euphydryas</taxon>
    </lineage>
</organism>
<reference evidence="1" key="1">
    <citation type="submission" date="2022-03" db="EMBL/GenBank/DDBJ databases">
        <authorList>
            <person name="Tunstrom K."/>
        </authorList>
    </citation>
    <scope>NUCLEOTIDE SEQUENCE</scope>
</reference>
<dbReference type="Proteomes" id="UP001153954">
    <property type="component" value="Unassembled WGS sequence"/>
</dbReference>
<evidence type="ECO:0000313" key="1">
    <source>
        <dbReference type="EMBL" id="CAH2093105.1"/>
    </source>
</evidence>